<proteinExistence type="predicted"/>
<dbReference type="CDD" id="cd01173">
    <property type="entry name" value="pyridoxal_pyridoxamine_kinase"/>
    <property type="match status" value="1"/>
</dbReference>
<accession>A0ABU0JNW7</accession>
<evidence type="ECO:0000256" key="2">
    <source>
        <dbReference type="ARBA" id="ARBA00022679"/>
    </source>
</evidence>
<keyword evidence="3" id="KW-0547">Nucleotide-binding</keyword>
<organism evidence="7 8">
    <name type="scientific">Hathewaya limosa</name>
    <name type="common">Clostridium limosum</name>
    <dbReference type="NCBI Taxonomy" id="1536"/>
    <lineage>
        <taxon>Bacteria</taxon>
        <taxon>Bacillati</taxon>
        <taxon>Bacillota</taxon>
        <taxon>Clostridia</taxon>
        <taxon>Eubacteriales</taxon>
        <taxon>Clostridiaceae</taxon>
        <taxon>Hathewaya</taxon>
    </lineage>
</organism>
<dbReference type="GO" id="GO:0008478">
    <property type="term" value="F:pyridoxal kinase activity"/>
    <property type="evidence" value="ECO:0007669"/>
    <property type="project" value="UniProtKB-EC"/>
</dbReference>
<keyword evidence="2 7" id="KW-0808">Transferase</keyword>
<dbReference type="Proteomes" id="UP001224418">
    <property type="component" value="Unassembled WGS sequence"/>
</dbReference>
<dbReference type="EC" id="2.7.1.35" evidence="1"/>
<evidence type="ECO:0000256" key="3">
    <source>
        <dbReference type="ARBA" id="ARBA00022741"/>
    </source>
</evidence>
<dbReference type="PANTHER" id="PTHR10534">
    <property type="entry name" value="PYRIDOXAL KINASE"/>
    <property type="match status" value="1"/>
</dbReference>
<name>A0ABU0JNW7_HATLI</name>
<protein>
    <recommendedName>
        <fullName evidence="1">pyridoxal kinase</fullName>
        <ecNumber evidence="1">2.7.1.35</ecNumber>
    </recommendedName>
</protein>
<dbReference type="SUPFAM" id="SSF53613">
    <property type="entry name" value="Ribokinase-like"/>
    <property type="match status" value="1"/>
</dbReference>
<dbReference type="InterPro" id="IPR004625">
    <property type="entry name" value="PyrdxlKinase"/>
</dbReference>
<dbReference type="NCBIfam" id="NF005491">
    <property type="entry name" value="PRK07105.1"/>
    <property type="match status" value="1"/>
</dbReference>
<reference evidence="7 8" key="1">
    <citation type="submission" date="2023-07" db="EMBL/GenBank/DDBJ databases">
        <title>Genomic Encyclopedia of Type Strains, Phase IV (KMG-IV): sequencing the most valuable type-strain genomes for metagenomic binning, comparative biology and taxonomic classification.</title>
        <authorList>
            <person name="Goeker M."/>
        </authorList>
    </citation>
    <scope>NUCLEOTIDE SEQUENCE [LARGE SCALE GENOMIC DNA]</scope>
    <source>
        <strain evidence="7 8">DSM 1400</strain>
    </source>
</reference>
<dbReference type="EMBL" id="JAUSWN010000003">
    <property type="protein sequence ID" value="MDQ0478771.1"/>
    <property type="molecule type" value="Genomic_DNA"/>
</dbReference>
<evidence type="ECO:0000313" key="8">
    <source>
        <dbReference type="Proteomes" id="UP001224418"/>
    </source>
</evidence>
<keyword evidence="8" id="KW-1185">Reference proteome</keyword>
<comment type="caution">
    <text evidence="7">The sequence shown here is derived from an EMBL/GenBank/DDBJ whole genome shotgun (WGS) entry which is preliminary data.</text>
</comment>
<evidence type="ECO:0000256" key="4">
    <source>
        <dbReference type="ARBA" id="ARBA00022777"/>
    </source>
</evidence>
<sequence length="272" mass="30658">MNNRVAVINDMSGIGKCSLTVAIPILSCLKLTPCPFPTAILSSQTGYPEFTFLDFTDEMIKYEKVWDKLNVQLKGIYSGFLGSEKQIDIVLDFIKKHKESLIVIDPVMADNGVIYSTYTESMCNKMKDLVRLADVVTPNATESLLLTNKDYTNITKDIEYFKQVAKEISYLGPKKVVITGIVKDNTVSNLTYDSEKDESFIISSNYNKKSYSGTGDIFSSILCGMILNGYNLKSCIEKATEFISKSIEYTSKFDTDRNDGIMFEYFLKELIM</sequence>
<gene>
    <name evidence="7" type="ORF">QOZ93_000499</name>
</gene>
<evidence type="ECO:0000256" key="1">
    <source>
        <dbReference type="ARBA" id="ARBA00012104"/>
    </source>
</evidence>
<evidence type="ECO:0000259" key="6">
    <source>
        <dbReference type="Pfam" id="PF08543"/>
    </source>
</evidence>
<dbReference type="Gene3D" id="3.40.1190.20">
    <property type="match status" value="1"/>
</dbReference>
<dbReference type="InterPro" id="IPR029056">
    <property type="entry name" value="Ribokinase-like"/>
</dbReference>
<evidence type="ECO:0000313" key="7">
    <source>
        <dbReference type="EMBL" id="MDQ0478771.1"/>
    </source>
</evidence>
<feature type="domain" description="Pyridoxamine kinase/Phosphomethylpyrimidine kinase" evidence="6">
    <location>
        <begin position="71"/>
        <end position="254"/>
    </location>
</feature>
<keyword evidence="5" id="KW-0067">ATP-binding</keyword>
<dbReference type="PANTHER" id="PTHR10534:SF2">
    <property type="entry name" value="PYRIDOXAL KINASE"/>
    <property type="match status" value="1"/>
</dbReference>
<keyword evidence="4 7" id="KW-0418">Kinase</keyword>
<dbReference type="InterPro" id="IPR013749">
    <property type="entry name" value="PM/HMP-P_kinase-1"/>
</dbReference>
<dbReference type="RefSeq" id="WP_307354976.1">
    <property type="nucleotide sequence ID" value="NZ_BAAACJ010000025.1"/>
</dbReference>
<dbReference type="Pfam" id="PF08543">
    <property type="entry name" value="Phos_pyr_kin"/>
    <property type="match status" value="1"/>
</dbReference>
<evidence type="ECO:0000256" key="5">
    <source>
        <dbReference type="ARBA" id="ARBA00022840"/>
    </source>
</evidence>